<protein>
    <submittedName>
        <fullName evidence="2">Alternative bacteriophage tail fiber C-terminus</fullName>
    </submittedName>
</protein>
<dbReference type="PANTHER" id="PTHR35191">
    <property type="entry name" value="PROPHAGE SIDE TAIL FIBER PROTEIN HOMOLOG STFQ-RELATED"/>
    <property type="match status" value="1"/>
</dbReference>
<evidence type="ECO:0000259" key="1">
    <source>
        <dbReference type="Pfam" id="PF07484"/>
    </source>
</evidence>
<dbReference type="InterPro" id="IPR051934">
    <property type="entry name" value="Phage_Tail_Fiber_Structural"/>
</dbReference>
<dbReference type="InterPro" id="IPR011083">
    <property type="entry name" value="Phage_tail_collar_dom"/>
</dbReference>
<accession>A0A375ABZ8</accession>
<reference evidence="2 3" key="1">
    <citation type="submission" date="2016-09" db="EMBL/GenBank/DDBJ databases">
        <authorList>
            <person name="Reverchon S."/>
            <person name="Nasser W."/>
            <person name="Leonard S."/>
            <person name="Brochier C."/>
            <person name="Duprey A."/>
        </authorList>
    </citation>
    <scope>NUCLEOTIDE SEQUENCE [LARGE SCALE GENOMIC DNA]</scope>
    <source>
        <strain evidence="2 3">174/2</strain>
    </source>
</reference>
<dbReference type="Gene3D" id="3.90.1340.10">
    <property type="entry name" value="Phage tail collar domain"/>
    <property type="match status" value="1"/>
</dbReference>
<evidence type="ECO:0000313" key="2">
    <source>
        <dbReference type="EMBL" id="SLM63446.1"/>
    </source>
</evidence>
<name>A0A375ABZ8_9GAMM</name>
<dbReference type="RefSeq" id="WP_035341458.1">
    <property type="nucleotide sequence ID" value="NZ_LT615367.1"/>
</dbReference>
<organism evidence="2 3">
    <name type="scientific">Dickeya aquatica</name>
    <dbReference type="NCBI Taxonomy" id="1401087"/>
    <lineage>
        <taxon>Bacteria</taxon>
        <taxon>Pseudomonadati</taxon>
        <taxon>Pseudomonadota</taxon>
        <taxon>Gammaproteobacteria</taxon>
        <taxon>Enterobacterales</taxon>
        <taxon>Pectobacteriaceae</taxon>
        <taxon>Dickeya</taxon>
    </lineage>
</organism>
<feature type="domain" description="Phage tail collar" evidence="1">
    <location>
        <begin position="59"/>
        <end position="106"/>
    </location>
</feature>
<dbReference type="KEGG" id="daq:DAQ1742_02568"/>
<dbReference type="AlphaFoldDB" id="A0A375ABZ8"/>
<dbReference type="InterPro" id="IPR037053">
    <property type="entry name" value="Phage_tail_collar_dom_sf"/>
</dbReference>
<dbReference type="SUPFAM" id="SSF88874">
    <property type="entry name" value="Receptor-binding domain of short tail fibre protein gp12"/>
    <property type="match status" value="1"/>
</dbReference>
<gene>
    <name evidence="2" type="ORF">DAQ1742_02568</name>
</gene>
<dbReference type="Pfam" id="PF07484">
    <property type="entry name" value="Collar"/>
    <property type="match status" value="1"/>
</dbReference>
<keyword evidence="3" id="KW-1185">Reference proteome</keyword>
<proteinExistence type="predicted"/>
<dbReference type="EMBL" id="LT615367">
    <property type="protein sequence ID" value="SLM63446.1"/>
    <property type="molecule type" value="Genomic_DNA"/>
</dbReference>
<sequence length="212" mass="23336">MKKYHSPRSLNLTLGKESLYKDNHIHIGTVSLACCKCQDDNAVTPAPVTPVESLKDLIGMPQPWPLADAPEGWLKCNGQAFDTAKYPQLAKLYPTGKLPDLRGEFIRGWDDARSIDADRQLLSEQTDAIRNITGNLYYGVDADGPLNESYFSGALYYDLKAIVKDTKNNGSWTNSNVANAWAPAIFDASRVVPTAAENRPRNVAFSYIVKAG</sequence>
<dbReference type="PANTHER" id="PTHR35191:SF1">
    <property type="entry name" value="PROPHAGE SIDE TAIL FIBER PROTEIN HOMOLOG STFQ-RELATED"/>
    <property type="match status" value="1"/>
</dbReference>
<evidence type="ECO:0000313" key="3">
    <source>
        <dbReference type="Proteomes" id="UP000294820"/>
    </source>
</evidence>
<dbReference type="Proteomes" id="UP000294820">
    <property type="component" value="Chromosome 1"/>
</dbReference>
<dbReference type="PROSITE" id="PS51257">
    <property type="entry name" value="PROKAR_LIPOPROTEIN"/>
    <property type="match status" value="1"/>
</dbReference>